<sequence length="223" mass="25996">MVQDRRRRGSTTRNRVLAAIGAVRKFTKSDSSHELSESSEEEESHSRRRSSKKSRRKQSKHKKSTAGDKKKRRKKNNSDENKKRQRKSESEKNDEIKTTTKIDRDQAAVELKEYFASQKKAEETEDGPLIGPMPLPKAPELPVERGRDRALRPEEITNFERQGYVMSGDRHKLMTAVRTRKENQVYSAEDKRALAMFNFEEKAKWEQRVMASLRRLVQRHTAA</sequence>
<organism evidence="4 5">
    <name type="scientific">Oldenlandia corymbosa var. corymbosa</name>
    <dbReference type="NCBI Taxonomy" id="529605"/>
    <lineage>
        <taxon>Eukaryota</taxon>
        <taxon>Viridiplantae</taxon>
        <taxon>Streptophyta</taxon>
        <taxon>Embryophyta</taxon>
        <taxon>Tracheophyta</taxon>
        <taxon>Spermatophyta</taxon>
        <taxon>Magnoliopsida</taxon>
        <taxon>eudicotyledons</taxon>
        <taxon>Gunneridae</taxon>
        <taxon>Pentapetalae</taxon>
        <taxon>asterids</taxon>
        <taxon>lamiids</taxon>
        <taxon>Gentianales</taxon>
        <taxon>Rubiaceae</taxon>
        <taxon>Rubioideae</taxon>
        <taxon>Spermacoceae</taxon>
        <taxon>Hedyotis-Oldenlandia complex</taxon>
        <taxon>Oldenlandia</taxon>
    </lineage>
</organism>
<protein>
    <submittedName>
        <fullName evidence="4">OLC1v1017320C1</fullName>
    </submittedName>
</protein>
<name>A0AAV1E949_OLDCO</name>
<evidence type="ECO:0000256" key="2">
    <source>
        <dbReference type="SAM" id="MobiDB-lite"/>
    </source>
</evidence>
<dbReference type="EMBL" id="OX459125">
    <property type="protein sequence ID" value="CAI9116224.1"/>
    <property type="molecule type" value="Genomic_DNA"/>
</dbReference>
<dbReference type="PANTHER" id="PTHR13087">
    <property type="entry name" value="NF-KAPPA B ACTIVATING PROTEIN"/>
    <property type="match status" value="1"/>
</dbReference>
<dbReference type="InterPro" id="IPR009269">
    <property type="entry name" value="NKAP_C"/>
</dbReference>
<feature type="compositionally biased region" description="Basic and acidic residues" evidence="2">
    <location>
        <begin position="27"/>
        <end position="36"/>
    </location>
</feature>
<feature type="region of interest" description="Disordered" evidence="2">
    <location>
        <begin position="1"/>
        <end position="151"/>
    </location>
</feature>
<feature type="compositionally biased region" description="Basic residues" evidence="2">
    <location>
        <begin position="46"/>
        <end position="75"/>
    </location>
</feature>
<feature type="compositionally biased region" description="Basic and acidic residues" evidence="2">
    <location>
        <begin position="76"/>
        <end position="113"/>
    </location>
</feature>
<evidence type="ECO:0000313" key="4">
    <source>
        <dbReference type="EMBL" id="CAI9116224.1"/>
    </source>
</evidence>
<dbReference type="GO" id="GO:0010468">
    <property type="term" value="P:regulation of gene expression"/>
    <property type="evidence" value="ECO:0007669"/>
    <property type="project" value="TreeGrafter"/>
</dbReference>
<evidence type="ECO:0000259" key="3">
    <source>
        <dbReference type="Pfam" id="PF06047"/>
    </source>
</evidence>
<comment type="similarity">
    <text evidence="1">Belongs to the NKAP family.</text>
</comment>
<accession>A0AAV1E949</accession>
<feature type="compositionally biased region" description="Basic residues" evidence="2">
    <location>
        <begin position="1"/>
        <end position="10"/>
    </location>
</feature>
<dbReference type="Proteomes" id="UP001161247">
    <property type="component" value="Chromosome 8"/>
</dbReference>
<evidence type="ECO:0000313" key="5">
    <source>
        <dbReference type="Proteomes" id="UP001161247"/>
    </source>
</evidence>
<dbReference type="Pfam" id="PF06047">
    <property type="entry name" value="Nkap_C"/>
    <property type="match status" value="1"/>
</dbReference>
<evidence type="ECO:0000256" key="1">
    <source>
        <dbReference type="ARBA" id="ARBA00009313"/>
    </source>
</evidence>
<keyword evidence="5" id="KW-1185">Reference proteome</keyword>
<dbReference type="InterPro" id="IPR040466">
    <property type="entry name" value="NKAP"/>
</dbReference>
<dbReference type="AlphaFoldDB" id="A0AAV1E949"/>
<gene>
    <name evidence="4" type="ORF">OLC1_LOCUS22580</name>
</gene>
<proteinExistence type="inferred from homology"/>
<dbReference type="PANTHER" id="PTHR13087:SF0">
    <property type="entry name" value="NFKB ACTIVATING PROTEIN LIKE"/>
    <property type="match status" value="1"/>
</dbReference>
<feature type="domain" description="NF-kappa-B-activating protein C-terminal" evidence="3">
    <location>
        <begin position="151"/>
        <end position="218"/>
    </location>
</feature>
<dbReference type="GO" id="GO:0003682">
    <property type="term" value="F:chromatin binding"/>
    <property type="evidence" value="ECO:0007669"/>
    <property type="project" value="InterPro"/>
</dbReference>
<reference evidence="4" key="1">
    <citation type="submission" date="2023-03" db="EMBL/GenBank/DDBJ databases">
        <authorList>
            <person name="Julca I."/>
        </authorList>
    </citation>
    <scope>NUCLEOTIDE SEQUENCE</scope>
</reference>
<dbReference type="GO" id="GO:0005634">
    <property type="term" value="C:nucleus"/>
    <property type="evidence" value="ECO:0007669"/>
    <property type="project" value="TreeGrafter"/>
</dbReference>
<feature type="compositionally biased region" description="Basic and acidic residues" evidence="2">
    <location>
        <begin position="142"/>
        <end position="151"/>
    </location>
</feature>